<dbReference type="Proteomes" id="UP000596092">
    <property type="component" value="Chromosome"/>
</dbReference>
<protein>
    <submittedName>
        <fullName evidence="6">MliC family protein</fullName>
    </submittedName>
</protein>
<evidence type="ECO:0000256" key="4">
    <source>
        <dbReference type="ARBA" id="ARBA00023288"/>
    </source>
</evidence>
<evidence type="ECO:0000256" key="3">
    <source>
        <dbReference type="ARBA" id="ARBA00023139"/>
    </source>
</evidence>
<keyword evidence="2" id="KW-0472">Membrane</keyword>
<keyword evidence="7" id="KW-1185">Reference proteome</keyword>
<keyword evidence="4" id="KW-0449">Lipoprotein</keyword>
<evidence type="ECO:0000313" key="6">
    <source>
        <dbReference type="EMBL" id="QQG66623.1"/>
    </source>
</evidence>
<dbReference type="Gene3D" id="2.40.128.200">
    <property type="match status" value="1"/>
</dbReference>
<keyword evidence="3" id="KW-0564">Palmitate</keyword>
<evidence type="ECO:0000256" key="2">
    <source>
        <dbReference type="ARBA" id="ARBA00023136"/>
    </source>
</evidence>
<keyword evidence="1" id="KW-0732">Signal</keyword>
<organism evidence="6 7">
    <name type="scientific">Desulfobulbus oligotrophicus</name>
    <dbReference type="NCBI Taxonomy" id="1909699"/>
    <lineage>
        <taxon>Bacteria</taxon>
        <taxon>Pseudomonadati</taxon>
        <taxon>Thermodesulfobacteriota</taxon>
        <taxon>Desulfobulbia</taxon>
        <taxon>Desulfobulbales</taxon>
        <taxon>Desulfobulbaceae</taxon>
        <taxon>Desulfobulbus</taxon>
    </lineage>
</organism>
<reference evidence="6 7" key="1">
    <citation type="submission" date="2020-05" db="EMBL/GenBank/DDBJ databases">
        <title>Complete genome of Desulfobulbus oligotrophicus.</title>
        <authorList>
            <person name="Podar M."/>
        </authorList>
    </citation>
    <scope>NUCLEOTIDE SEQUENCE [LARGE SCALE GENOMIC DNA]</scope>
    <source>
        <strain evidence="6 7">Prop6</strain>
    </source>
</reference>
<evidence type="ECO:0000256" key="1">
    <source>
        <dbReference type="ARBA" id="ARBA00022729"/>
    </source>
</evidence>
<accession>A0A7T6AR91</accession>
<feature type="domain" description="C-type lysozyme inhibitor" evidence="5">
    <location>
        <begin position="50"/>
        <end position="114"/>
    </location>
</feature>
<dbReference type="SUPFAM" id="SSF141488">
    <property type="entry name" value="YdhA-like"/>
    <property type="match status" value="1"/>
</dbReference>
<gene>
    <name evidence="6" type="ORF">HP555_12465</name>
</gene>
<evidence type="ECO:0000313" key="7">
    <source>
        <dbReference type="Proteomes" id="UP000596092"/>
    </source>
</evidence>
<dbReference type="AlphaFoldDB" id="A0A7T6AR91"/>
<dbReference type="Pfam" id="PF09864">
    <property type="entry name" value="MliC"/>
    <property type="match status" value="1"/>
</dbReference>
<dbReference type="EMBL" id="CP054140">
    <property type="protein sequence ID" value="QQG66623.1"/>
    <property type="molecule type" value="Genomic_DNA"/>
</dbReference>
<name>A0A7T6AR91_9BACT</name>
<dbReference type="KEGG" id="dog:HP555_12465"/>
<proteinExistence type="predicted"/>
<sequence length="135" mass="14793">MHDMDINEHAPMRKISLRLAVWAALFFITACTAPHPDGRAVDSTSEKETYLCESGVVVVASYPDTDSAVITYRGKVYPLRIAISASGARYVHEQVEWWTKGSGKGSTGSLFRHNSDGSSGDLLELCTAQDTRAER</sequence>
<dbReference type="InterPro" id="IPR018660">
    <property type="entry name" value="MliC"/>
</dbReference>
<dbReference type="InterPro" id="IPR036328">
    <property type="entry name" value="MliC_sf"/>
</dbReference>
<evidence type="ECO:0000259" key="5">
    <source>
        <dbReference type="Pfam" id="PF09864"/>
    </source>
</evidence>